<organism evidence="2">
    <name type="scientific">marine sediment metagenome</name>
    <dbReference type="NCBI Taxonomy" id="412755"/>
    <lineage>
        <taxon>unclassified sequences</taxon>
        <taxon>metagenomes</taxon>
        <taxon>ecological metagenomes</taxon>
    </lineage>
</organism>
<feature type="non-terminal residue" evidence="2">
    <location>
        <position position="1"/>
    </location>
</feature>
<dbReference type="SUPFAM" id="SSF52821">
    <property type="entry name" value="Rhodanese/Cell cycle control phosphatase"/>
    <property type="match status" value="1"/>
</dbReference>
<dbReference type="AlphaFoldDB" id="X0X960"/>
<feature type="domain" description="Rhodanese" evidence="1">
    <location>
        <begin position="59"/>
        <end position="149"/>
    </location>
</feature>
<evidence type="ECO:0000313" key="2">
    <source>
        <dbReference type="EMBL" id="GAG39749.1"/>
    </source>
</evidence>
<proteinExistence type="predicted"/>
<comment type="caution">
    <text evidence="2">The sequence shown here is derived from an EMBL/GenBank/DDBJ whole genome shotgun (WGS) entry which is preliminary data.</text>
</comment>
<dbReference type="InterPro" id="IPR050229">
    <property type="entry name" value="GlpE_sulfurtransferase"/>
</dbReference>
<protein>
    <recommendedName>
        <fullName evidence="1">Rhodanese domain-containing protein</fullName>
    </recommendedName>
</protein>
<accession>X0X960</accession>
<dbReference type="InterPro" id="IPR036188">
    <property type="entry name" value="FAD/NAD-bd_sf"/>
</dbReference>
<dbReference type="PANTHER" id="PTHR43031">
    <property type="entry name" value="FAD-DEPENDENT OXIDOREDUCTASE"/>
    <property type="match status" value="1"/>
</dbReference>
<dbReference type="InterPro" id="IPR036873">
    <property type="entry name" value="Rhodanese-like_dom_sf"/>
</dbReference>
<dbReference type="InterPro" id="IPR001763">
    <property type="entry name" value="Rhodanese-like_dom"/>
</dbReference>
<dbReference type="PANTHER" id="PTHR43031:SF1">
    <property type="entry name" value="PYRIDINE NUCLEOTIDE-DISULPHIDE OXIDOREDUCTASE"/>
    <property type="match status" value="1"/>
</dbReference>
<reference evidence="2" key="1">
    <citation type="journal article" date="2014" name="Front. Microbiol.">
        <title>High frequency of phylogenetically diverse reductive dehalogenase-homologous genes in deep subseafloor sedimentary metagenomes.</title>
        <authorList>
            <person name="Kawai M."/>
            <person name="Futagami T."/>
            <person name="Toyoda A."/>
            <person name="Takaki Y."/>
            <person name="Nishi S."/>
            <person name="Hori S."/>
            <person name="Arai W."/>
            <person name="Tsubouchi T."/>
            <person name="Morono Y."/>
            <person name="Uchiyama I."/>
            <person name="Ito T."/>
            <person name="Fujiyama A."/>
            <person name="Inagaki F."/>
            <person name="Takami H."/>
        </authorList>
    </citation>
    <scope>NUCLEOTIDE SEQUENCE</scope>
    <source>
        <strain evidence="2">Expedition CK06-06</strain>
    </source>
</reference>
<dbReference type="Gene3D" id="3.40.250.10">
    <property type="entry name" value="Rhodanese-like domain"/>
    <property type="match status" value="1"/>
</dbReference>
<evidence type="ECO:0000259" key="1">
    <source>
        <dbReference type="PROSITE" id="PS50206"/>
    </source>
</evidence>
<dbReference type="CDD" id="cd00158">
    <property type="entry name" value="RHOD"/>
    <property type="match status" value="1"/>
</dbReference>
<dbReference type="Gene3D" id="3.50.50.60">
    <property type="entry name" value="FAD/NAD(P)-binding domain"/>
    <property type="match status" value="1"/>
</dbReference>
<dbReference type="Pfam" id="PF00581">
    <property type="entry name" value="Rhodanese"/>
    <property type="match status" value="1"/>
</dbReference>
<dbReference type="SMART" id="SM00450">
    <property type="entry name" value="RHOD"/>
    <property type="match status" value="1"/>
</dbReference>
<name>X0X960_9ZZZZ</name>
<sequence>TALSFGAIVDDLANLDLAYAPPYNSAMDPLHNAANVIRNKQSGYAKALTPMEVKSKLESGDDFIFLDVRAPEEWEACRIEVPQARLLPLRELRVRLSGLPKDTEIVTFCQTSVRAYQAQRILNGASFDNVKFMDGSIAAWPYEILGAMPEPNQ</sequence>
<dbReference type="PROSITE" id="PS50206">
    <property type="entry name" value="RHODANESE_3"/>
    <property type="match status" value="1"/>
</dbReference>
<gene>
    <name evidence="2" type="ORF">S01H1_71232</name>
</gene>
<dbReference type="EMBL" id="BARS01047420">
    <property type="protein sequence ID" value="GAG39749.1"/>
    <property type="molecule type" value="Genomic_DNA"/>
</dbReference>